<evidence type="ECO:0000313" key="3">
    <source>
        <dbReference type="Proteomes" id="UP001281410"/>
    </source>
</evidence>
<dbReference type="PANTHER" id="PTHR46890:SF48">
    <property type="entry name" value="RNA-DIRECTED DNA POLYMERASE"/>
    <property type="match status" value="1"/>
</dbReference>
<dbReference type="EMBL" id="JANJYJ010000004">
    <property type="protein sequence ID" value="KAK3218382.1"/>
    <property type="molecule type" value="Genomic_DNA"/>
</dbReference>
<dbReference type="SUPFAM" id="SSF56672">
    <property type="entry name" value="DNA/RNA polymerases"/>
    <property type="match status" value="1"/>
</dbReference>
<dbReference type="InterPro" id="IPR043502">
    <property type="entry name" value="DNA/RNA_pol_sf"/>
</dbReference>
<gene>
    <name evidence="2" type="ORF">Dsin_012352</name>
</gene>
<sequence length="384" mass="44312">MEDVREALFKWTCLSLQVDIESKRKELVDISRDNDVIIWNRCTKVEQELDVLLKEDECFFDGGCEGSFIQMDPLKSPGIDGLPTDFYKRFWSVVGEDVSKVCLECLNECRYVKMINHSLPCLIPKMKNVERMSDVRLINLCNMIYKCVSKALANWLWKVIDFVIADSQSAFIPGRLITDNAMVGFECMHALRRKVNGKKKGFMSLKLDMSKAYDRVEWCFLEVTYSFILNVKIRGTIKPSRGLRHGDPLSPYLFLLCAKGLSSMISRSERCGDYAGFWCDRLGSKITHLFFADDSLLFTRATTKECVNIKRMLGFHLQASGQTINFRKSAVCFSKQISSSYMKVLAEVWDMAIVDYYDRYLVLPCVASRSKRILFDGIKERVWR</sequence>
<dbReference type="InterPro" id="IPR052343">
    <property type="entry name" value="Retrotransposon-Effector_Assoc"/>
</dbReference>
<proteinExistence type="predicted"/>
<name>A0AAE0AJ75_9ROSI</name>
<dbReference type="Pfam" id="PF00078">
    <property type="entry name" value="RVT_1"/>
    <property type="match status" value="1"/>
</dbReference>
<evidence type="ECO:0000313" key="2">
    <source>
        <dbReference type="EMBL" id="KAK3218382.1"/>
    </source>
</evidence>
<accession>A0AAE0AJ75</accession>
<keyword evidence="3" id="KW-1185">Reference proteome</keyword>
<protein>
    <recommendedName>
        <fullName evidence="1">Reverse transcriptase domain-containing protein</fullName>
    </recommendedName>
</protein>
<dbReference type="PROSITE" id="PS50878">
    <property type="entry name" value="RT_POL"/>
    <property type="match status" value="1"/>
</dbReference>
<dbReference type="PANTHER" id="PTHR46890">
    <property type="entry name" value="NON-LTR RETROLELEMENT REVERSE TRANSCRIPTASE-LIKE PROTEIN-RELATED"/>
    <property type="match status" value="1"/>
</dbReference>
<dbReference type="AlphaFoldDB" id="A0AAE0AJ75"/>
<dbReference type="Proteomes" id="UP001281410">
    <property type="component" value="Unassembled WGS sequence"/>
</dbReference>
<feature type="domain" description="Reverse transcriptase" evidence="1">
    <location>
        <begin position="104"/>
        <end position="346"/>
    </location>
</feature>
<comment type="caution">
    <text evidence="2">The sequence shown here is derived from an EMBL/GenBank/DDBJ whole genome shotgun (WGS) entry which is preliminary data.</text>
</comment>
<organism evidence="2 3">
    <name type="scientific">Dipteronia sinensis</name>
    <dbReference type="NCBI Taxonomy" id="43782"/>
    <lineage>
        <taxon>Eukaryota</taxon>
        <taxon>Viridiplantae</taxon>
        <taxon>Streptophyta</taxon>
        <taxon>Embryophyta</taxon>
        <taxon>Tracheophyta</taxon>
        <taxon>Spermatophyta</taxon>
        <taxon>Magnoliopsida</taxon>
        <taxon>eudicotyledons</taxon>
        <taxon>Gunneridae</taxon>
        <taxon>Pentapetalae</taxon>
        <taxon>rosids</taxon>
        <taxon>malvids</taxon>
        <taxon>Sapindales</taxon>
        <taxon>Sapindaceae</taxon>
        <taxon>Hippocastanoideae</taxon>
        <taxon>Acereae</taxon>
        <taxon>Dipteronia</taxon>
    </lineage>
</organism>
<dbReference type="CDD" id="cd01650">
    <property type="entry name" value="RT_nLTR_like"/>
    <property type="match status" value="1"/>
</dbReference>
<reference evidence="2" key="1">
    <citation type="journal article" date="2023" name="Plant J.">
        <title>Genome sequences and population genomics provide insights into the demographic history, inbreeding, and mutation load of two 'living fossil' tree species of Dipteronia.</title>
        <authorList>
            <person name="Feng Y."/>
            <person name="Comes H.P."/>
            <person name="Chen J."/>
            <person name="Zhu S."/>
            <person name="Lu R."/>
            <person name="Zhang X."/>
            <person name="Li P."/>
            <person name="Qiu J."/>
            <person name="Olsen K.M."/>
            <person name="Qiu Y."/>
        </authorList>
    </citation>
    <scope>NUCLEOTIDE SEQUENCE</scope>
    <source>
        <strain evidence="2">NBL</strain>
    </source>
</reference>
<evidence type="ECO:0000259" key="1">
    <source>
        <dbReference type="PROSITE" id="PS50878"/>
    </source>
</evidence>
<dbReference type="InterPro" id="IPR000477">
    <property type="entry name" value="RT_dom"/>
</dbReference>